<evidence type="ECO:0000313" key="1">
    <source>
        <dbReference type="EMBL" id="MBB5365689.1"/>
    </source>
</evidence>
<organism evidence="1 2">
    <name type="scientific">Deinococcus humi</name>
    <dbReference type="NCBI Taxonomy" id="662880"/>
    <lineage>
        <taxon>Bacteria</taxon>
        <taxon>Thermotogati</taxon>
        <taxon>Deinococcota</taxon>
        <taxon>Deinococci</taxon>
        <taxon>Deinococcales</taxon>
        <taxon>Deinococcaceae</taxon>
        <taxon>Deinococcus</taxon>
    </lineage>
</organism>
<gene>
    <name evidence="1" type="ORF">HNQ08_004815</name>
</gene>
<keyword evidence="2" id="KW-1185">Reference proteome</keyword>
<sequence>MTFPTTRDEYRQRLMHDIFRLVQMIEADDNFYCGAEALARGVHFDVREYFHAQRWQPIPVYEGIQAHVPLNEPLTLLMVHYAGEGGRRFIQGKIVNIQSPPRPGDGAGFEIVPKGCRLPRRFHYRVSEEAALTVWRGFVSESLMPGTPLYHHETLPPIRYDAAQ</sequence>
<evidence type="ECO:0000313" key="2">
    <source>
        <dbReference type="Proteomes" id="UP000552709"/>
    </source>
</evidence>
<reference evidence="1 2" key="1">
    <citation type="submission" date="2020-08" db="EMBL/GenBank/DDBJ databases">
        <title>Genomic Encyclopedia of Type Strains, Phase IV (KMG-IV): sequencing the most valuable type-strain genomes for metagenomic binning, comparative biology and taxonomic classification.</title>
        <authorList>
            <person name="Goeker M."/>
        </authorList>
    </citation>
    <scope>NUCLEOTIDE SEQUENCE [LARGE SCALE GENOMIC DNA]</scope>
    <source>
        <strain evidence="1 2">DSM 27939</strain>
    </source>
</reference>
<dbReference type="AlphaFoldDB" id="A0A7W8JYV0"/>
<comment type="caution">
    <text evidence="1">The sequence shown here is derived from an EMBL/GenBank/DDBJ whole genome shotgun (WGS) entry which is preliminary data.</text>
</comment>
<protein>
    <submittedName>
        <fullName evidence="1">Uncharacterized protein</fullName>
    </submittedName>
</protein>
<dbReference type="Proteomes" id="UP000552709">
    <property type="component" value="Unassembled WGS sequence"/>
</dbReference>
<name>A0A7W8JYV0_9DEIO</name>
<dbReference type="RefSeq" id="WP_184137387.1">
    <property type="nucleotide sequence ID" value="NZ_JACHFL010000020.1"/>
</dbReference>
<accession>A0A7W8JYV0</accession>
<proteinExistence type="predicted"/>
<dbReference type="EMBL" id="JACHFL010000020">
    <property type="protein sequence ID" value="MBB5365689.1"/>
    <property type="molecule type" value="Genomic_DNA"/>
</dbReference>